<dbReference type="Pfam" id="PF00172">
    <property type="entry name" value="Zn_clus"/>
    <property type="match status" value="1"/>
</dbReference>
<name>A3LSL4_PICST</name>
<dbReference type="GO" id="GO:0006351">
    <property type="term" value="P:DNA-templated transcription"/>
    <property type="evidence" value="ECO:0007669"/>
    <property type="project" value="InterPro"/>
</dbReference>
<dbReference type="KEGG" id="pic:PICST_76670"/>
<evidence type="ECO:0000256" key="1">
    <source>
        <dbReference type="ARBA" id="ARBA00022723"/>
    </source>
</evidence>
<dbReference type="InParanoid" id="A3LSL4"/>
<dbReference type="Gene3D" id="4.10.240.10">
    <property type="entry name" value="Zn(2)-C6 fungal-type DNA-binding domain"/>
    <property type="match status" value="1"/>
</dbReference>
<evidence type="ECO:0000313" key="9">
    <source>
        <dbReference type="Proteomes" id="UP000002258"/>
    </source>
</evidence>
<protein>
    <submittedName>
        <fullName evidence="8">Fungal transcriptional regulatory protein</fullName>
    </submittedName>
</protein>
<evidence type="ECO:0000256" key="3">
    <source>
        <dbReference type="ARBA" id="ARBA00023125"/>
    </source>
</evidence>
<dbReference type="InterPro" id="IPR007219">
    <property type="entry name" value="XnlR_reg_dom"/>
</dbReference>
<dbReference type="CDD" id="cd12148">
    <property type="entry name" value="fungal_TF_MHR"/>
    <property type="match status" value="1"/>
</dbReference>
<sequence>MSTKKRNRATKVCDFCRRRKVKCDLGNPCSTCVKYGHRNCRYKEQDNEADSDFKVQDQLLQLKEKLRSLEESVNQNPAFSEYHKEKSSISSSSSSSSNINNYNSNRNISSNNSVNNSSSVNSKINNNLNNNLSNLNINNNPNSINVNDNLNINNEDVNFNSNITNNNKRQHLAASSSPPFENPGFGILDVRSVLGRNPVASEEDVINFYDGYSSVYDKEPIRRRNFGPMAWVTLVKVDNCSGKLWDYIHCVKNSNKEIRGANKVDVFPTANAVDQDFREKVTEDEGFNEVRPYKDVAYKLSPGHNKSSIDNKHSQNTLNEKAKSLGLMFYQGGLDEELALIEKIRLVLPKRKVIWLLYKRYFTHLYSALPLLDEVVFKEKIQKLVGQESYEDVDVKVQVEMRLDFAQLGLLLIVLRLSYLTLFTNVASINEANLISNDPSPRAQEIKYLLNNPINIDVIDVAQSCLNQFNLMKNVNMTTMQLAMYMRIYHMYAPEEGDGIDGGDAQVFNAMLIQMAYSLGLHREPDKFPKELNDEKTNNLGRKMWYMLLVFDMNNCMANGTPMNVHRLSFDTVFPFYRPGNENVIDVEVEKSVLSSFNRFNNVYAPMTEILDMIVKVKGGVKMTDLAEKLSYMESHFVEEYGKIGNHFDAGNLSQVEVYQTTLKVKIHLTSNMFVVTIFFHIFNYYEKKGFSELAFFYLKKIFLITILDLMPFYFEFLDRSHIIFKNSTDLSITPAFEMVTHKALIVLMSILLRVRFAIKTSEDSFDHNMKLIKVISYKIYYDCLIRIKGLLEKCLGVFRESIAKLSHRYYYSWRITKAQNFLNTLLTSDQLYETYAPRMSGPRLEFTNAMLEELTTILEKALYKVKEHKKAQKGGSQASKADPTVKRDPASYTVSGSVGSSDDRCNSYEDRDKITPTFSSTSVGSTTSNDNYFDGDYLPNDQIDSIWLQMMSLKSQAADPTANFNTPAPLGVGIPGSSMYDALGTPGASLGGDMGPYLETDNLNLYQRDDFFGNMPLEEIFKDFS</sequence>
<keyword evidence="3" id="KW-0238">DNA-binding</keyword>
<dbReference type="GO" id="GO:0005634">
    <property type="term" value="C:nucleus"/>
    <property type="evidence" value="ECO:0007669"/>
    <property type="project" value="TreeGrafter"/>
</dbReference>
<dbReference type="Proteomes" id="UP000002258">
    <property type="component" value="Chromosome 3"/>
</dbReference>
<keyword evidence="1" id="KW-0479">Metal-binding</keyword>
<evidence type="ECO:0000256" key="5">
    <source>
        <dbReference type="ARBA" id="ARBA00023242"/>
    </source>
</evidence>
<dbReference type="GO" id="GO:0000978">
    <property type="term" value="F:RNA polymerase II cis-regulatory region sequence-specific DNA binding"/>
    <property type="evidence" value="ECO:0007669"/>
    <property type="project" value="TreeGrafter"/>
</dbReference>
<feature type="compositionally biased region" description="Basic and acidic residues" evidence="6">
    <location>
        <begin position="902"/>
        <end position="914"/>
    </location>
</feature>
<feature type="region of interest" description="Disordered" evidence="6">
    <location>
        <begin position="72"/>
        <end position="122"/>
    </location>
</feature>
<dbReference type="GO" id="GO:0000981">
    <property type="term" value="F:DNA-binding transcription factor activity, RNA polymerase II-specific"/>
    <property type="evidence" value="ECO:0007669"/>
    <property type="project" value="InterPro"/>
</dbReference>
<accession>A3LSL4</accession>
<dbReference type="OMA" id="KVCDFCK"/>
<evidence type="ECO:0000256" key="6">
    <source>
        <dbReference type="SAM" id="MobiDB-lite"/>
    </source>
</evidence>
<dbReference type="PANTHER" id="PTHR31069">
    <property type="entry name" value="OLEATE-ACTIVATED TRANSCRIPTION FACTOR 1-RELATED"/>
    <property type="match status" value="1"/>
</dbReference>
<dbReference type="InterPro" id="IPR050675">
    <property type="entry name" value="OAF3"/>
</dbReference>
<dbReference type="RefSeq" id="XP_001383619.2">
    <property type="nucleotide sequence ID" value="XM_001383582.1"/>
</dbReference>
<dbReference type="PANTHER" id="PTHR31069:SF12">
    <property type="entry name" value="TRANSCRIPTION FACTOR DOMAIN-CONTAINING PROTEIN"/>
    <property type="match status" value="1"/>
</dbReference>
<dbReference type="OrthoDB" id="5069333at2759"/>
<dbReference type="PROSITE" id="PS50048">
    <property type="entry name" value="ZN2_CY6_FUNGAL_2"/>
    <property type="match status" value="1"/>
</dbReference>
<gene>
    <name evidence="8" type="primary">FST5</name>
    <name evidence="8" type="ORF">PICST_76670</name>
</gene>
<dbReference type="CDD" id="cd00067">
    <property type="entry name" value="GAL4"/>
    <property type="match status" value="1"/>
</dbReference>
<dbReference type="CDD" id="cd14724">
    <property type="entry name" value="ZIP_Gal4-like_1"/>
    <property type="match status" value="1"/>
</dbReference>
<dbReference type="EMBL" id="CP000497">
    <property type="protein sequence ID" value="ABN65590.2"/>
    <property type="molecule type" value="Genomic_DNA"/>
</dbReference>
<keyword evidence="5" id="KW-0539">Nucleus</keyword>
<reference evidence="8 9" key="1">
    <citation type="journal article" date="2007" name="Nat. Biotechnol.">
        <title>Genome sequence of the lignocellulose-bioconverting and xylose-fermenting yeast Pichia stipitis.</title>
        <authorList>
            <person name="Jeffries T.W."/>
            <person name="Grigoriev I.V."/>
            <person name="Grimwood J."/>
            <person name="Laplaza J.M."/>
            <person name="Aerts A."/>
            <person name="Salamov A."/>
            <person name="Schmutz J."/>
            <person name="Lindquist E."/>
            <person name="Dehal P."/>
            <person name="Shapiro H."/>
            <person name="Jin Y.S."/>
            <person name="Passoth V."/>
            <person name="Richardson P.M."/>
        </authorList>
    </citation>
    <scope>NUCLEOTIDE SEQUENCE [LARGE SCALE GENOMIC DNA]</scope>
    <source>
        <strain evidence="9">ATCC 58785 / CBS 6054 / NBRC 10063 / NRRL Y-11545</strain>
    </source>
</reference>
<dbReference type="GO" id="GO:0008270">
    <property type="term" value="F:zinc ion binding"/>
    <property type="evidence" value="ECO:0007669"/>
    <property type="project" value="InterPro"/>
</dbReference>
<keyword evidence="9" id="KW-1185">Reference proteome</keyword>
<organism evidence="8 9">
    <name type="scientific">Scheffersomyces stipitis (strain ATCC 58785 / CBS 6054 / NBRC 10063 / NRRL Y-11545)</name>
    <name type="common">Yeast</name>
    <name type="synonym">Pichia stipitis</name>
    <dbReference type="NCBI Taxonomy" id="322104"/>
    <lineage>
        <taxon>Eukaryota</taxon>
        <taxon>Fungi</taxon>
        <taxon>Dikarya</taxon>
        <taxon>Ascomycota</taxon>
        <taxon>Saccharomycotina</taxon>
        <taxon>Pichiomycetes</taxon>
        <taxon>Debaryomycetaceae</taxon>
        <taxon>Scheffersomyces</taxon>
    </lineage>
</organism>
<dbReference type="InterPro" id="IPR001138">
    <property type="entry name" value="Zn2Cys6_DnaBD"/>
</dbReference>
<proteinExistence type="predicted"/>
<dbReference type="InterPro" id="IPR036864">
    <property type="entry name" value="Zn2-C6_fun-type_DNA-bd_sf"/>
</dbReference>
<keyword evidence="4" id="KW-0804">Transcription</keyword>
<keyword evidence="2" id="KW-0805">Transcription regulation</keyword>
<dbReference type="STRING" id="322104.A3LSL4"/>
<evidence type="ECO:0000259" key="7">
    <source>
        <dbReference type="PROSITE" id="PS50048"/>
    </source>
</evidence>
<feature type="domain" description="Zn(2)-C6 fungal-type" evidence="7">
    <location>
        <begin position="12"/>
        <end position="42"/>
    </location>
</feature>
<dbReference type="GO" id="GO:0045944">
    <property type="term" value="P:positive regulation of transcription by RNA polymerase II"/>
    <property type="evidence" value="ECO:0007669"/>
    <property type="project" value="TreeGrafter"/>
</dbReference>
<dbReference type="PROSITE" id="PS00463">
    <property type="entry name" value="ZN2_CY6_FUNGAL_1"/>
    <property type="match status" value="1"/>
</dbReference>
<dbReference type="SUPFAM" id="SSF57701">
    <property type="entry name" value="Zn2/Cys6 DNA-binding domain"/>
    <property type="match status" value="1"/>
</dbReference>
<feature type="region of interest" description="Disordered" evidence="6">
    <location>
        <begin position="873"/>
        <end position="914"/>
    </location>
</feature>
<dbReference type="FunCoup" id="A3LSL4">
    <property type="interactions" value="1402"/>
</dbReference>
<dbReference type="HOGENOM" id="CLU_005934_0_0_1"/>
<dbReference type="GeneID" id="4837758"/>
<evidence type="ECO:0000313" key="8">
    <source>
        <dbReference type="EMBL" id="ABN65590.2"/>
    </source>
</evidence>
<dbReference type="eggNOG" id="ENOG502QRPQ">
    <property type="taxonomic scope" value="Eukaryota"/>
</dbReference>
<dbReference type="SMART" id="SM00906">
    <property type="entry name" value="Fungal_trans"/>
    <property type="match status" value="1"/>
</dbReference>
<feature type="compositionally biased region" description="Low complexity" evidence="6">
    <location>
        <begin position="88"/>
        <end position="122"/>
    </location>
</feature>
<dbReference type="SMART" id="SM00066">
    <property type="entry name" value="GAL4"/>
    <property type="match status" value="1"/>
</dbReference>
<dbReference type="AlphaFoldDB" id="A3LSL4"/>
<evidence type="ECO:0000256" key="2">
    <source>
        <dbReference type="ARBA" id="ARBA00023015"/>
    </source>
</evidence>
<evidence type="ECO:0000256" key="4">
    <source>
        <dbReference type="ARBA" id="ARBA00023163"/>
    </source>
</evidence>